<dbReference type="GO" id="GO:0016020">
    <property type="term" value="C:membrane"/>
    <property type="evidence" value="ECO:0007669"/>
    <property type="project" value="UniProtKB-SubCell"/>
</dbReference>
<accession>A0A7X2NJS7</accession>
<sequence>MNFLKKLEKKLGPYAVSGIINYVIGMQILGIVLYLLVPEFVLDYLILNPIAIMRGQIWRIFTFFIFPPAFTDGTPMSFVLLNALALYCIRMFGMIVEQVWGKFRFNCYIVLGVILNVAVSLIAYKLFGLFLWLTPIYLVYSFFFVFALMFPDTQVLLMLVLPIKAKWLAVGEAVLYIYGYVNGGLNTRAEILVCLVHMMLFFAWMTLAGDTNYKQKKRQKEFQRKIKPMAAAKTIHRCAVCGRTGQDSPGMEFRFCSKCEGSYEYCMDHLYTHTHVKGPDSEKR</sequence>
<protein>
    <recommendedName>
        <fullName evidence="8">Peptidase S54 rhomboid domain-containing protein</fullName>
    </recommendedName>
</protein>
<feature type="transmembrane region" description="Helical" evidence="5">
    <location>
        <begin position="12"/>
        <end position="37"/>
    </location>
</feature>
<keyword evidence="7" id="KW-1185">Reference proteome</keyword>
<evidence type="ECO:0000256" key="2">
    <source>
        <dbReference type="ARBA" id="ARBA00022692"/>
    </source>
</evidence>
<keyword evidence="4 5" id="KW-0472">Membrane</keyword>
<dbReference type="Gene3D" id="1.20.1540.10">
    <property type="entry name" value="Rhomboid-like"/>
    <property type="match status" value="1"/>
</dbReference>
<comment type="caution">
    <text evidence="6">The sequence shown here is derived from an EMBL/GenBank/DDBJ whole genome shotgun (WGS) entry which is preliminary data.</text>
</comment>
<evidence type="ECO:0000313" key="6">
    <source>
        <dbReference type="EMBL" id="MSS36120.1"/>
    </source>
</evidence>
<feature type="transmembrane region" description="Helical" evidence="5">
    <location>
        <begin position="76"/>
        <end position="93"/>
    </location>
</feature>
<keyword evidence="3 5" id="KW-1133">Transmembrane helix</keyword>
<evidence type="ECO:0000256" key="5">
    <source>
        <dbReference type="SAM" id="Phobius"/>
    </source>
</evidence>
<dbReference type="EMBL" id="VUMD01000004">
    <property type="protein sequence ID" value="MSS36120.1"/>
    <property type="molecule type" value="Genomic_DNA"/>
</dbReference>
<feature type="transmembrane region" description="Helical" evidence="5">
    <location>
        <begin position="190"/>
        <end position="209"/>
    </location>
</feature>
<dbReference type="RefSeq" id="WP_154471611.1">
    <property type="nucleotide sequence ID" value="NZ_VUMD01000004.1"/>
</dbReference>
<evidence type="ECO:0000256" key="1">
    <source>
        <dbReference type="ARBA" id="ARBA00004141"/>
    </source>
</evidence>
<dbReference type="Proteomes" id="UP000429958">
    <property type="component" value="Unassembled WGS sequence"/>
</dbReference>
<proteinExistence type="predicted"/>
<feature type="transmembrane region" description="Helical" evidence="5">
    <location>
        <begin position="130"/>
        <end position="148"/>
    </location>
</feature>
<feature type="transmembrane region" description="Helical" evidence="5">
    <location>
        <begin position="105"/>
        <end position="124"/>
    </location>
</feature>
<gene>
    <name evidence="6" type="ORF">FYJ39_05895</name>
</gene>
<evidence type="ECO:0008006" key="8">
    <source>
        <dbReference type="Google" id="ProtNLM"/>
    </source>
</evidence>
<evidence type="ECO:0000256" key="3">
    <source>
        <dbReference type="ARBA" id="ARBA00022989"/>
    </source>
</evidence>
<dbReference type="InterPro" id="IPR035952">
    <property type="entry name" value="Rhomboid-like_sf"/>
</dbReference>
<keyword evidence="2 5" id="KW-0812">Transmembrane</keyword>
<name>A0A7X2NJS7_9CLOT</name>
<evidence type="ECO:0000256" key="4">
    <source>
        <dbReference type="ARBA" id="ARBA00023136"/>
    </source>
</evidence>
<organism evidence="6 7">
    <name type="scientific">Clostridium porci</name>
    <dbReference type="NCBI Taxonomy" id="2605778"/>
    <lineage>
        <taxon>Bacteria</taxon>
        <taxon>Bacillati</taxon>
        <taxon>Bacillota</taxon>
        <taxon>Clostridia</taxon>
        <taxon>Eubacteriales</taxon>
        <taxon>Clostridiaceae</taxon>
        <taxon>Clostridium</taxon>
    </lineage>
</organism>
<dbReference type="AlphaFoldDB" id="A0A7X2NJS7"/>
<feature type="transmembrane region" description="Helical" evidence="5">
    <location>
        <begin position="155"/>
        <end position="178"/>
    </location>
</feature>
<evidence type="ECO:0000313" key="7">
    <source>
        <dbReference type="Proteomes" id="UP000429958"/>
    </source>
</evidence>
<dbReference type="SUPFAM" id="SSF144091">
    <property type="entry name" value="Rhomboid-like"/>
    <property type="match status" value="1"/>
</dbReference>
<comment type="subcellular location">
    <subcellularLocation>
        <location evidence="1">Membrane</location>
        <topology evidence="1">Multi-pass membrane protein</topology>
    </subcellularLocation>
</comment>
<reference evidence="6 7" key="1">
    <citation type="submission" date="2019-08" db="EMBL/GenBank/DDBJ databases">
        <title>In-depth cultivation of the pig gut microbiome towards novel bacterial diversity and tailored functional studies.</title>
        <authorList>
            <person name="Wylensek D."/>
            <person name="Hitch T.C.A."/>
            <person name="Clavel T."/>
        </authorList>
    </citation>
    <scope>NUCLEOTIDE SEQUENCE [LARGE SCALE GENOMIC DNA]</scope>
    <source>
        <strain evidence="6 7">WCA-389-WT-23D1</strain>
    </source>
</reference>